<comment type="caution">
    <text evidence="2">The sequence shown here is derived from an EMBL/GenBank/DDBJ whole genome shotgun (WGS) entry which is preliminary data.</text>
</comment>
<feature type="region of interest" description="Disordered" evidence="1">
    <location>
        <begin position="201"/>
        <end position="241"/>
    </location>
</feature>
<organism evidence="2 3">
    <name type="scientific">Ficus carica</name>
    <name type="common">Common fig</name>
    <dbReference type="NCBI Taxonomy" id="3494"/>
    <lineage>
        <taxon>Eukaryota</taxon>
        <taxon>Viridiplantae</taxon>
        <taxon>Streptophyta</taxon>
        <taxon>Embryophyta</taxon>
        <taxon>Tracheophyta</taxon>
        <taxon>Spermatophyta</taxon>
        <taxon>Magnoliopsida</taxon>
        <taxon>eudicotyledons</taxon>
        <taxon>Gunneridae</taxon>
        <taxon>Pentapetalae</taxon>
        <taxon>rosids</taxon>
        <taxon>fabids</taxon>
        <taxon>Rosales</taxon>
        <taxon>Moraceae</taxon>
        <taxon>Ficeae</taxon>
        <taxon>Ficus</taxon>
    </lineage>
</organism>
<keyword evidence="3" id="KW-1185">Reference proteome</keyword>
<protein>
    <submittedName>
        <fullName evidence="2">Uncharacterized protein</fullName>
    </submittedName>
</protein>
<dbReference type="EMBL" id="BTGU01000022">
    <property type="protein sequence ID" value="GMN46178.1"/>
    <property type="molecule type" value="Genomic_DNA"/>
</dbReference>
<evidence type="ECO:0000313" key="3">
    <source>
        <dbReference type="Proteomes" id="UP001187192"/>
    </source>
</evidence>
<dbReference type="AlphaFoldDB" id="A0AA88D525"/>
<sequence length="241" mass="27612">MHHYQLAIPQLMPNGMKVFLGLIVIADEAGVELSVDNVLALYYPQENSKDHGRYSMYPRRKKQVVGKDLKKPPPKALLFEEKLKRLLAQPNREWDEINIPKRFRASSLWKDFVEIETGTPLFIEPLFDEEALIVELALDTMNIEFPSLKELLARKKAQKEAAKAAAAEKTAQAGRASEPPPFLLLNLLRNFQLCLLSPLPRKGRWAKNPRRRFRQKGRRPQRPPPSKRMSKVAAPFKGSRA</sequence>
<gene>
    <name evidence="2" type="ORF">TIFTF001_015361</name>
</gene>
<reference evidence="2" key="1">
    <citation type="submission" date="2023-07" db="EMBL/GenBank/DDBJ databases">
        <title>draft genome sequence of fig (Ficus carica).</title>
        <authorList>
            <person name="Takahashi T."/>
            <person name="Nishimura K."/>
        </authorList>
    </citation>
    <scope>NUCLEOTIDE SEQUENCE</scope>
</reference>
<feature type="compositionally biased region" description="Basic residues" evidence="1">
    <location>
        <begin position="201"/>
        <end position="221"/>
    </location>
</feature>
<evidence type="ECO:0000256" key="1">
    <source>
        <dbReference type="SAM" id="MobiDB-lite"/>
    </source>
</evidence>
<dbReference type="Proteomes" id="UP001187192">
    <property type="component" value="Unassembled WGS sequence"/>
</dbReference>
<name>A0AA88D525_FICCA</name>
<accession>A0AA88D525</accession>
<proteinExistence type="predicted"/>
<evidence type="ECO:0000313" key="2">
    <source>
        <dbReference type="EMBL" id="GMN46178.1"/>
    </source>
</evidence>